<evidence type="ECO:0000313" key="1">
    <source>
        <dbReference type="EMBL" id="QDT16699.1"/>
    </source>
</evidence>
<dbReference type="OrthoDB" id="275916at2"/>
<evidence type="ECO:0000313" key="2">
    <source>
        <dbReference type="Proteomes" id="UP000318741"/>
    </source>
</evidence>
<organism evidence="1 2">
    <name type="scientific">Alienimonas californiensis</name>
    <dbReference type="NCBI Taxonomy" id="2527989"/>
    <lineage>
        <taxon>Bacteria</taxon>
        <taxon>Pseudomonadati</taxon>
        <taxon>Planctomycetota</taxon>
        <taxon>Planctomycetia</taxon>
        <taxon>Planctomycetales</taxon>
        <taxon>Planctomycetaceae</taxon>
        <taxon>Alienimonas</taxon>
    </lineage>
</organism>
<proteinExistence type="predicted"/>
<dbReference type="KEGG" id="acaf:CA12_28050"/>
<sequence length="213" mass="23625">MADQTTTEASGVQQLIDRLRREGVDKGQTEADAVLEAARRQAMELLDDAQTRADAMLKAAQTEADRTRAAGEEAIRLAGRDSILELTEELRDNCTQTLQRLVSHSLKDDEFLRRLILEIARRAVPDDADARLNFQLLDDGSSPESDVALREFAESLAGQSLRDGFTFEVVDSDVPGVRVQVVDGDLEVDLTDETLTHVLLKHLSPRFRAILDV</sequence>
<keyword evidence="2" id="KW-1185">Reference proteome</keyword>
<gene>
    <name evidence="1" type="ORF">CA12_28050</name>
</gene>
<dbReference type="Proteomes" id="UP000318741">
    <property type="component" value="Chromosome"/>
</dbReference>
<name>A0A517PBF4_9PLAN</name>
<accession>A0A517PBF4</accession>
<dbReference type="RefSeq" id="WP_145359638.1">
    <property type="nucleotide sequence ID" value="NZ_CP036265.1"/>
</dbReference>
<reference evidence="1 2" key="1">
    <citation type="submission" date="2019-02" db="EMBL/GenBank/DDBJ databases">
        <title>Deep-cultivation of Planctomycetes and their phenomic and genomic characterization uncovers novel biology.</title>
        <authorList>
            <person name="Wiegand S."/>
            <person name="Jogler M."/>
            <person name="Boedeker C."/>
            <person name="Pinto D."/>
            <person name="Vollmers J."/>
            <person name="Rivas-Marin E."/>
            <person name="Kohn T."/>
            <person name="Peeters S.H."/>
            <person name="Heuer A."/>
            <person name="Rast P."/>
            <person name="Oberbeckmann S."/>
            <person name="Bunk B."/>
            <person name="Jeske O."/>
            <person name="Meyerdierks A."/>
            <person name="Storesund J.E."/>
            <person name="Kallscheuer N."/>
            <person name="Luecker S."/>
            <person name="Lage O.M."/>
            <person name="Pohl T."/>
            <person name="Merkel B.J."/>
            <person name="Hornburger P."/>
            <person name="Mueller R.-W."/>
            <person name="Bruemmer F."/>
            <person name="Labrenz M."/>
            <person name="Spormann A.M."/>
            <person name="Op den Camp H."/>
            <person name="Overmann J."/>
            <person name="Amann R."/>
            <person name="Jetten M.S.M."/>
            <person name="Mascher T."/>
            <person name="Medema M.H."/>
            <person name="Devos D.P."/>
            <person name="Kaster A.-K."/>
            <person name="Ovreas L."/>
            <person name="Rohde M."/>
            <person name="Galperin M.Y."/>
            <person name="Jogler C."/>
        </authorList>
    </citation>
    <scope>NUCLEOTIDE SEQUENCE [LARGE SCALE GENOMIC DNA]</scope>
    <source>
        <strain evidence="1 2">CA12</strain>
    </source>
</reference>
<protein>
    <submittedName>
        <fullName evidence="1">V-type ATP synthase subunit E</fullName>
    </submittedName>
</protein>
<dbReference type="AlphaFoldDB" id="A0A517PBF4"/>
<dbReference type="Gene3D" id="1.20.5.2950">
    <property type="match status" value="1"/>
</dbReference>
<dbReference type="EMBL" id="CP036265">
    <property type="protein sequence ID" value="QDT16699.1"/>
    <property type="molecule type" value="Genomic_DNA"/>
</dbReference>